<gene>
    <name evidence="8" type="ORF">BJP36_14245</name>
</gene>
<keyword evidence="3 7" id="KW-0812">Transmembrane</keyword>
<dbReference type="InterPro" id="IPR018513">
    <property type="entry name" value="Cell_synthase_bac"/>
</dbReference>
<comment type="subcellular location">
    <subcellularLocation>
        <location evidence="1">Cell membrane</location>
        <topology evidence="1">Single-pass membrane protein</topology>
    </subcellularLocation>
</comment>
<keyword evidence="5 7" id="KW-0472">Membrane</keyword>
<evidence type="ECO:0000256" key="5">
    <source>
        <dbReference type="ARBA" id="ARBA00023136"/>
    </source>
</evidence>
<dbReference type="PANTHER" id="PTHR39083">
    <property type="entry name" value="CYCLIC DI-GMP-BINDING PROTEIN"/>
    <property type="match status" value="1"/>
</dbReference>
<dbReference type="PANTHER" id="PTHR39083:SF1">
    <property type="entry name" value="CYCLIC DI-GMP-BINDING PROTEIN"/>
    <property type="match status" value="1"/>
</dbReference>
<dbReference type="Pfam" id="PF03170">
    <property type="entry name" value="BcsB"/>
    <property type="match status" value="1"/>
</dbReference>
<evidence type="ECO:0000256" key="6">
    <source>
        <dbReference type="SAM" id="MobiDB-lite"/>
    </source>
</evidence>
<feature type="compositionally biased region" description="Basic residues" evidence="6">
    <location>
        <begin position="80"/>
        <end position="94"/>
    </location>
</feature>
<keyword evidence="4 7" id="KW-1133">Transmembrane helix</keyword>
<dbReference type="Proteomes" id="UP000176944">
    <property type="component" value="Chromosome"/>
</dbReference>
<evidence type="ECO:0000256" key="4">
    <source>
        <dbReference type="ARBA" id="ARBA00022989"/>
    </source>
</evidence>
<feature type="region of interest" description="Disordered" evidence="6">
    <location>
        <begin position="63"/>
        <end position="153"/>
    </location>
</feature>
<reference evidence="9" key="1">
    <citation type="submission" date="2016-10" db="EMBL/GenBank/DDBJ databases">
        <title>Comparative genomics uncovers the prolific and rare metabolic potential of the cyanobacterial genus Moorea.</title>
        <authorList>
            <person name="Leao T."/>
            <person name="Castelao G."/>
            <person name="Korobeynikov A."/>
            <person name="Monroe E.A."/>
            <person name="Podell S."/>
            <person name="Glukhov E."/>
            <person name="Allen E."/>
            <person name="Gerwick W.H."/>
            <person name="Gerwick L."/>
        </authorList>
    </citation>
    <scope>NUCLEOTIDE SEQUENCE [LARGE SCALE GENOMIC DNA]</scope>
    <source>
        <strain evidence="9">JHB</strain>
    </source>
</reference>
<evidence type="ECO:0000256" key="2">
    <source>
        <dbReference type="ARBA" id="ARBA00022475"/>
    </source>
</evidence>
<dbReference type="EMBL" id="CP017708">
    <property type="protein sequence ID" value="AOY80893.1"/>
    <property type="molecule type" value="Genomic_DNA"/>
</dbReference>
<name>A0A1D9FZX9_MOOP1</name>
<dbReference type="Gene3D" id="2.60.120.260">
    <property type="entry name" value="Galactose-binding domain-like"/>
    <property type="match status" value="2"/>
</dbReference>
<organism evidence="8 9">
    <name type="scientific">Moorena producens (strain JHB)</name>
    <dbReference type="NCBI Taxonomy" id="1454205"/>
    <lineage>
        <taxon>Bacteria</taxon>
        <taxon>Bacillati</taxon>
        <taxon>Cyanobacteriota</taxon>
        <taxon>Cyanophyceae</taxon>
        <taxon>Coleofasciculales</taxon>
        <taxon>Coleofasciculaceae</taxon>
        <taxon>Moorena</taxon>
    </lineage>
</organism>
<feature type="region of interest" description="Disordered" evidence="6">
    <location>
        <begin position="1"/>
        <end position="22"/>
    </location>
</feature>
<evidence type="ECO:0000313" key="8">
    <source>
        <dbReference type="EMBL" id="AOY80893.1"/>
    </source>
</evidence>
<dbReference type="AlphaFoldDB" id="A0A1D9FZX9"/>
<protein>
    <submittedName>
        <fullName evidence="8">Cellulose biosynthesis cyclic di-GMP-binding regulatory protein BcsB</fullName>
    </submittedName>
</protein>
<evidence type="ECO:0000256" key="7">
    <source>
        <dbReference type="SAM" id="Phobius"/>
    </source>
</evidence>
<feature type="compositionally biased region" description="Low complexity" evidence="6">
    <location>
        <begin position="131"/>
        <end position="147"/>
    </location>
</feature>
<dbReference type="GO" id="GO:0006011">
    <property type="term" value="P:UDP-alpha-D-glucose metabolic process"/>
    <property type="evidence" value="ECO:0007669"/>
    <property type="project" value="InterPro"/>
</dbReference>
<evidence type="ECO:0000313" key="9">
    <source>
        <dbReference type="Proteomes" id="UP000176944"/>
    </source>
</evidence>
<evidence type="ECO:0000256" key="1">
    <source>
        <dbReference type="ARBA" id="ARBA00004162"/>
    </source>
</evidence>
<evidence type="ECO:0000256" key="3">
    <source>
        <dbReference type="ARBA" id="ARBA00022692"/>
    </source>
</evidence>
<dbReference type="GO" id="GO:0005886">
    <property type="term" value="C:plasma membrane"/>
    <property type="evidence" value="ECO:0007669"/>
    <property type="project" value="UniProtKB-SubCell"/>
</dbReference>
<feature type="transmembrane region" description="Helical" evidence="7">
    <location>
        <begin position="839"/>
        <end position="861"/>
    </location>
</feature>
<proteinExistence type="predicted"/>
<sequence>MKFLFRRSQAQDPTTNHQRRPSLGPRLSLLLLCASMVLTLGIGTTLTRAQGDGNLRKQEDQFIQKYTLPKTPTKAPVYKPKPRPRPRPAARPRPKAAPAAPPRRRSNRAPARVAPARPRPAARPQPRRTQSRSQSRPRSQPQSTPNPIASTPNIPLSEYILQFNRSPIVGNRLRMRGVYSEARLGFTRPRGWNIKTAKALIRFQHSPALIANRSNLTLRINGTSVASVPLNRKQSQVANVMFAIPTTLIQDYNELSLVAQQHNSTGCTDGGDATLWTEVLPDSKLIFQYQVEPIPLNFSRYPYPFFDQLSLDANRMAYMLPKGNVQTRSVDSLESWLTAAPRLQASLGRLADFRPITTRLVETIDELEWGDSLVVIGTPGEQAVLKSLALPFTFSGNQILDGNQIPLPDDVGVLALTTVNDGSNPVLVVTGNGPDGVKKAAQFLVQPDTSKLGTGQLIFVDQVRDVPIPSSRNWPGYLPEENSFTLEDIATQPNGKPFKDVTVRGTSAPPVEFNFRALPDDRFKRGSSMNLVYSYGPQVNPRTSAVEVLLDDVLIGGKRLTKRDGSQRETLKVDLPANLIKPTSKIKVAFRLNPREPEECGKITDQQLTGTVHAETNFKVNRESSVQLPNLELLQVGYPFAAPQDLSKTAIVLSETPSDTDLLTLLSISERLGRLSKADSVQLDVYTIEQLPDQIRKKRNLIGIGTREEFPFPEVFESRGLRLSNALGRQWGEASVQTLPDSEGVIKQIMSPYNNQRVLLALSGQTENGLDRVRQILTKDSWFYQLQKDTVFVSSYQQDPAGYDPDAYKLQFFELARSKKRIEKTSALSKAAFFLQQNWWFLALGILGVTFLLYGISQLYLKRVTDQKSH</sequence>
<accession>A0A1D9FZX9</accession>
<keyword evidence="2" id="KW-1003">Cell membrane</keyword>